<proteinExistence type="predicted"/>
<name>A0ACA9MSI0_9GLOM</name>
<dbReference type="EMBL" id="CAJVQC010009590">
    <property type="protein sequence ID" value="CAG8606567.1"/>
    <property type="molecule type" value="Genomic_DNA"/>
</dbReference>
<dbReference type="Proteomes" id="UP000789920">
    <property type="component" value="Unassembled WGS sequence"/>
</dbReference>
<evidence type="ECO:0000313" key="2">
    <source>
        <dbReference type="Proteomes" id="UP000789920"/>
    </source>
</evidence>
<accession>A0ACA9MSI0</accession>
<reference evidence="1" key="1">
    <citation type="submission" date="2021-06" db="EMBL/GenBank/DDBJ databases">
        <authorList>
            <person name="Kallberg Y."/>
            <person name="Tangrot J."/>
            <person name="Rosling A."/>
        </authorList>
    </citation>
    <scope>NUCLEOTIDE SEQUENCE</scope>
    <source>
        <strain evidence="1">MA461A</strain>
    </source>
</reference>
<keyword evidence="2" id="KW-1185">Reference proteome</keyword>
<organism evidence="1 2">
    <name type="scientific">Racocetra persica</name>
    <dbReference type="NCBI Taxonomy" id="160502"/>
    <lineage>
        <taxon>Eukaryota</taxon>
        <taxon>Fungi</taxon>
        <taxon>Fungi incertae sedis</taxon>
        <taxon>Mucoromycota</taxon>
        <taxon>Glomeromycotina</taxon>
        <taxon>Glomeromycetes</taxon>
        <taxon>Diversisporales</taxon>
        <taxon>Gigasporaceae</taxon>
        <taxon>Racocetra</taxon>
    </lineage>
</organism>
<protein>
    <submittedName>
        <fullName evidence="1">17798_t:CDS:1</fullName>
    </submittedName>
</protein>
<sequence length="348" mass="38729">INIGNAKLLHMESDVGLVGSEFNCGYVIFEIPSNLILYKVRPSIWLPTIMIAWGITASFMAFVKSYTELLFTRALLGVFEAGLLPGIVYYFTIWYKRYEQGFRIGIIMSSISIGGAFSGLLAYTIANLTDDDSPLKGWQLVYFIIDGLGSIIVAIIAYFNITDYPEEVKWLNEEERSLAVLRLKLDDAPALSDRTNLRGPFLMLFASIGVVEYIIILYSENMKVKYIATCIISIGIAPCSAIAIIWLSNNLSPPLKCNIGVAMMISCGNCGGIIATQIYHSVDYPNYVLGHTIASSTLLAAACLSAIQYVMLGRLNELKRRKKISIKASIEEDEKELGDRHYNFKYTL</sequence>
<feature type="non-terminal residue" evidence="1">
    <location>
        <position position="1"/>
    </location>
</feature>
<gene>
    <name evidence="1" type="ORF">RPERSI_LOCUS6130</name>
</gene>
<evidence type="ECO:0000313" key="1">
    <source>
        <dbReference type="EMBL" id="CAG8606567.1"/>
    </source>
</evidence>
<comment type="caution">
    <text evidence="1">The sequence shown here is derived from an EMBL/GenBank/DDBJ whole genome shotgun (WGS) entry which is preliminary data.</text>
</comment>